<evidence type="ECO:0000313" key="1">
    <source>
        <dbReference type="EMBL" id="CAF0753622.1"/>
    </source>
</evidence>
<evidence type="ECO:0000313" key="2">
    <source>
        <dbReference type="Proteomes" id="UP000663879"/>
    </source>
</evidence>
<accession>A0A813PPT1</accession>
<dbReference type="AlphaFoldDB" id="A0A813PPT1"/>
<gene>
    <name evidence="1" type="ORF">OXX778_LOCUS4051</name>
</gene>
<sequence length="81" mass="9415">MAKKHKPTDHEFKLREKLKANRDICSLADKEPDDIFSDEIIDYVFAKSLKDLKDDKNVKFGIETTTETTVMSNPNRQNKTQ</sequence>
<proteinExistence type="predicted"/>
<name>A0A813PPT1_9BILA</name>
<protein>
    <submittedName>
        <fullName evidence="1">Uncharacterized protein</fullName>
    </submittedName>
</protein>
<dbReference type="Proteomes" id="UP000663879">
    <property type="component" value="Unassembled WGS sequence"/>
</dbReference>
<keyword evidence="2" id="KW-1185">Reference proteome</keyword>
<comment type="caution">
    <text evidence="1">The sequence shown here is derived from an EMBL/GenBank/DDBJ whole genome shotgun (WGS) entry which is preliminary data.</text>
</comment>
<reference evidence="1" key="1">
    <citation type="submission" date="2021-02" db="EMBL/GenBank/DDBJ databases">
        <authorList>
            <person name="Nowell W R."/>
        </authorList>
    </citation>
    <scope>NUCLEOTIDE SEQUENCE</scope>
    <source>
        <strain evidence="1">Ploen Becks lab</strain>
    </source>
</reference>
<dbReference type="EMBL" id="CAJNOC010000383">
    <property type="protein sequence ID" value="CAF0753622.1"/>
    <property type="molecule type" value="Genomic_DNA"/>
</dbReference>
<organism evidence="1 2">
    <name type="scientific">Brachionus calyciflorus</name>
    <dbReference type="NCBI Taxonomy" id="104777"/>
    <lineage>
        <taxon>Eukaryota</taxon>
        <taxon>Metazoa</taxon>
        <taxon>Spiralia</taxon>
        <taxon>Gnathifera</taxon>
        <taxon>Rotifera</taxon>
        <taxon>Eurotatoria</taxon>
        <taxon>Monogononta</taxon>
        <taxon>Pseudotrocha</taxon>
        <taxon>Ploima</taxon>
        <taxon>Brachionidae</taxon>
        <taxon>Brachionus</taxon>
    </lineage>
</organism>